<name>A0ABV8GSD8_9ACTN</name>
<dbReference type="NCBIfam" id="TIGR01409">
    <property type="entry name" value="TAT_signal_seq"/>
    <property type="match status" value="1"/>
</dbReference>
<reference evidence="2" key="1">
    <citation type="journal article" date="2019" name="Int. J. Syst. Evol. Microbiol.">
        <title>The Global Catalogue of Microorganisms (GCM) 10K type strain sequencing project: providing services to taxonomists for standard genome sequencing and annotation.</title>
        <authorList>
            <consortium name="The Broad Institute Genomics Platform"/>
            <consortium name="The Broad Institute Genome Sequencing Center for Infectious Disease"/>
            <person name="Wu L."/>
            <person name="Ma J."/>
        </authorList>
    </citation>
    <scope>NUCLEOTIDE SEQUENCE [LARGE SCALE GENOMIC DNA]</scope>
    <source>
        <strain evidence="2">TBRC 1276</strain>
    </source>
</reference>
<dbReference type="InterPro" id="IPR006311">
    <property type="entry name" value="TAT_signal"/>
</dbReference>
<evidence type="ECO:0000313" key="2">
    <source>
        <dbReference type="Proteomes" id="UP001595851"/>
    </source>
</evidence>
<dbReference type="RefSeq" id="WP_379535542.1">
    <property type="nucleotide sequence ID" value="NZ_JBHSBI010000049.1"/>
</dbReference>
<keyword evidence="2" id="KW-1185">Reference proteome</keyword>
<comment type="caution">
    <text evidence="1">The sequence shown here is derived from an EMBL/GenBank/DDBJ whole genome shotgun (WGS) entry which is preliminary data.</text>
</comment>
<proteinExistence type="predicted"/>
<gene>
    <name evidence="1" type="ORF">ACFOY2_51585</name>
</gene>
<organism evidence="1 2">
    <name type="scientific">Nonomuraea purpurea</name>
    <dbReference type="NCBI Taxonomy" id="1849276"/>
    <lineage>
        <taxon>Bacteria</taxon>
        <taxon>Bacillati</taxon>
        <taxon>Actinomycetota</taxon>
        <taxon>Actinomycetes</taxon>
        <taxon>Streptosporangiales</taxon>
        <taxon>Streptosporangiaceae</taxon>
        <taxon>Nonomuraea</taxon>
    </lineage>
</organism>
<sequence>MRCGGFREEGRKVVTRRTFLGTATAAGATTLLGGDVPTVARAGTSPSVAARELQARDAIRAVNAATRRNYAALKADLTNHLSPVIVVENDYRGGLYSLVSNGQVLESLHPVDEIFELAKSIAHLPLGIFTIIARYLPKQVPVPQSARIDPHDLDMVAFKGPGDGWTQPLQDSSMTIDTARRQLDEAKLPDDLQKSCANILDRAREFIADATRSRSFTMKSFEDFSGSVYPNIRTNMYWASKVQIEGVTDVMTRWREQLGDDAWKGLYVVVFTIWTTSALNQNSIIIKKFMDPAQADSHLIDISTAEIPSKPIPVALDNIARIVQDNIAAEMVFCTDTKLADALKGPEELLSGEILQLLGGTPGMRDQAH</sequence>
<dbReference type="EMBL" id="JBHSBI010000049">
    <property type="protein sequence ID" value="MFC4015735.1"/>
    <property type="molecule type" value="Genomic_DNA"/>
</dbReference>
<protein>
    <submittedName>
        <fullName evidence="1">Twin-arginine translocation signal domain-containing protein</fullName>
    </submittedName>
</protein>
<evidence type="ECO:0000313" key="1">
    <source>
        <dbReference type="EMBL" id="MFC4015735.1"/>
    </source>
</evidence>
<dbReference type="PROSITE" id="PS51318">
    <property type="entry name" value="TAT"/>
    <property type="match status" value="1"/>
</dbReference>
<dbReference type="InterPro" id="IPR019546">
    <property type="entry name" value="TAT_signal_bac_arc"/>
</dbReference>
<dbReference type="Proteomes" id="UP001595851">
    <property type="component" value="Unassembled WGS sequence"/>
</dbReference>
<accession>A0ABV8GSD8</accession>